<dbReference type="Proteomes" id="UP001353858">
    <property type="component" value="Unassembled WGS sequence"/>
</dbReference>
<evidence type="ECO:0008006" key="3">
    <source>
        <dbReference type="Google" id="ProtNLM"/>
    </source>
</evidence>
<dbReference type="PANTHER" id="PTHR47326:SF1">
    <property type="entry name" value="HTH PSQ-TYPE DOMAIN-CONTAINING PROTEIN"/>
    <property type="match status" value="1"/>
</dbReference>
<gene>
    <name evidence="1" type="ORF">RN001_000475</name>
</gene>
<evidence type="ECO:0000313" key="1">
    <source>
        <dbReference type="EMBL" id="KAK4884204.1"/>
    </source>
</evidence>
<proteinExistence type="predicted"/>
<reference evidence="2" key="1">
    <citation type="submission" date="2023-01" db="EMBL/GenBank/DDBJ databases">
        <title>Key to firefly adult light organ development and bioluminescence: homeobox transcription factors regulate luciferase expression and transportation to peroxisome.</title>
        <authorList>
            <person name="Fu X."/>
        </authorList>
    </citation>
    <scope>NUCLEOTIDE SEQUENCE [LARGE SCALE GENOMIC DNA]</scope>
</reference>
<name>A0AAN7SKK9_9COLE</name>
<sequence length="144" mass="16399">MFTAEQDTIIVMAHFRSGTRNPDGTWSYSLQSCIDQFNEYFPEANFAYDAFRQRKLVLVNRFLNKNCICKGKPTGRPTVLTAPVVEDIRNRMEQSPNKSVAKLSAATGLSVGTCHKALKKNLSMTPYKVTVYQELRARDFLQRV</sequence>
<evidence type="ECO:0000313" key="2">
    <source>
        <dbReference type="Proteomes" id="UP001353858"/>
    </source>
</evidence>
<accession>A0AAN7SKK9</accession>
<comment type="caution">
    <text evidence="1">The sequence shown here is derived from an EMBL/GenBank/DDBJ whole genome shotgun (WGS) entry which is preliminary data.</text>
</comment>
<dbReference type="AlphaFoldDB" id="A0AAN7SKK9"/>
<organism evidence="1 2">
    <name type="scientific">Aquatica leii</name>
    <dbReference type="NCBI Taxonomy" id="1421715"/>
    <lineage>
        <taxon>Eukaryota</taxon>
        <taxon>Metazoa</taxon>
        <taxon>Ecdysozoa</taxon>
        <taxon>Arthropoda</taxon>
        <taxon>Hexapoda</taxon>
        <taxon>Insecta</taxon>
        <taxon>Pterygota</taxon>
        <taxon>Neoptera</taxon>
        <taxon>Endopterygota</taxon>
        <taxon>Coleoptera</taxon>
        <taxon>Polyphaga</taxon>
        <taxon>Elateriformia</taxon>
        <taxon>Elateroidea</taxon>
        <taxon>Lampyridae</taxon>
        <taxon>Luciolinae</taxon>
        <taxon>Aquatica</taxon>
    </lineage>
</organism>
<dbReference type="PANTHER" id="PTHR47326">
    <property type="entry name" value="TRANSPOSABLE ELEMENT TC3 TRANSPOSASE-LIKE PROTEIN"/>
    <property type="match status" value="1"/>
</dbReference>
<protein>
    <recommendedName>
        <fullName evidence="3">Transposase</fullName>
    </recommendedName>
</protein>
<dbReference type="EMBL" id="JARPUR010000001">
    <property type="protein sequence ID" value="KAK4884204.1"/>
    <property type="molecule type" value="Genomic_DNA"/>
</dbReference>
<keyword evidence="2" id="KW-1185">Reference proteome</keyword>